<evidence type="ECO:0000256" key="7">
    <source>
        <dbReference type="ARBA" id="ARBA00022764"/>
    </source>
</evidence>
<dbReference type="Gene3D" id="1.10.760.10">
    <property type="entry name" value="Cytochrome c-like domain"/>
    <property type="match status" value="2"/>
</dbReference>
<sequence precursor="true">MVRLKPIMVLAVLGLFGCGKSAAPKVTDEKATQEPAPASQETTPEPSGPEVVEIEEIFTLPAADDKSSKLDAAAIKQFLANDANHQPIIPAAPVGLDDPAKYIPEESPLTRAKVELGRLLYFDPRLSKDETISCASCHDPEMGWADASPVSTGIGGQKGGRSAPTVMNRLYGKTQFWDGRAASLEEQSLGPIANPIEMGFTHDLAVERLKGIEGYQLFFDKVYGDINADNIANAIAAFERTVLVGGSPNDYYEAAKPGLSLEPEEIEELDEDVQASIKKKLADHKAHPMSEAAMRGRKLYFGKAECSLCHVGYNLSDELFYNIGVGMNADKPDEGRSVISKNDKELGAFKTPSLRNIKDTAPYMHDGSQMTLMDVVKWYNQGGHPHTNLHPRIKKLNLTDDEMKDLVIFMEEGLSGPVPNIPPPQLP</sequence>
<feature type="chain" id="PRO_5022092799" description="Methylamine utilization protein MauG" evidence="15">
    <location>
        <begin position="23"/>
        <end position="427"/>
    </location>
</feature>
<evidence type="ECO:0000256" key="6">
    <source>
        <dbReference type="ARBA" id="ARBA00022729"/>
    </source>
</evidence>
<dbReference type="GO" id="GO:0009055">
    <property type="term" value="F:electron transfer activity"/>
    <property type="evidence" value="ECO:0007669"/>
    <property type="project" value="InterPro"/>
</dbReference>
<dbReference type="FunFam" id="1.10.760.10:FF:000019">
    <property type="entry name" value="Di-heme cytochrome C peroxidase"/>
    <property type="match status" value="1"/>
</dbReference>
<dbReference type="GO" id="GO:0004130">
    <property type="term" value="F:cytochrome-c peroxidase activity"/>
    <property type="evidence" value="ECO:0007669"/>
    <property type="project" value="TreeGrafter"/>
</dbReference>
<comment type="function">
    <text evidence="11">Involved in methylamine metabolism. Essential for the maturation of the beta subunit of MADH, presumably via a step in the biosynthesis of tryptophan tryptophylquinone (TTQ), the cofactor of MADH.</text>
</comment>
<feature type="domain" description="Cytochrome c" evidence="16">
    <location>
        <begin position="291"/>
        <end position="414"/>
    </location>
</feature>
<keyword evidence="18" id="KW-1185">Reference proteome</keyword>
<evidence type="ECO:0000259" key="16">
    <source>
        <dbReference type="PROSITE" id="PS51007"/>
    </source>
</evidence>
<dbReference type="Proteomes" id="UP000317093">
    <property type="component" value="Chromosome"/>
</dbReference>
<dbReference type="PANTHER" id="PTHR30600:SF10">
    <property type="entry name" value="BLL6722 PROTEIN"/>
    <property type="match status" value="1"/>
</dbReference>
<feature type="domain" description="Cytochrome c" evidence="16">
    <location>
        <begin position="112"/>
        <end position="239"/>
    </location>
</feature>
<keyword evidence="4 13" id="KW-0349">Heme</keyword>
<comment type="subcellular location">
    <subcellularLocation>
        <location evidence="1">Periplasm</location>
    </subcellularLocation>
</comment>
<dbReference type="PROSITE" id="PS51007">
    <property type="entry name" value="CYTC"/>
    <property type="match status" value="2"/>
</dbReference>
<dbReference type="PANTHER" id="PTHR30600">
    <property type="entry name" value="CYTOCHROME C PEROXIDASE-RELATED"/>
    <property type="match status" value="1"/>
</dbReference>
<evidence type="ECO:0000256" key="5">
    <source>
        <dbReference type="ARBA" id="ARBA00022723"/>
    </source>
</evidence>
<dbReference type="EMBL" id="CP036279">
    <property type="protein sequence ID" value="QDU60570.1"/>
    <property type="molecule type" value="Genomic_DNA"/>
</dbReference>
<dbReference type="PROSITE" id="PS51257">
    <property type="entry name" value="PROKAR_LIPOPROTEIN"/>
    <property type="match status" value="1"/>
</dbReference>
<dbReference type="InterPro" id="IPR004852">
    <property type="entry name" value="Di-haem_cyt_c_peroxidsae"/>
</dbReference>
<organism evidence="17 18">
    <name type="scientific">Kolteria novifilia</name>
    <dbReference type="NCBI Taxonomy" id="2527975"/>
    <lineage>
        <taxon>Bacteria</taxon>
        <taxon>Pseudomonadati</taxon>
        <taxon>Planctomycetota</taxon>
        <taxon>Planctomycetia</taxon>
        <taxon>Kolteriales</taxon>
        <taxon>Kolteriaceae</taxon>
        <taxon>Kolteria</taxon>
    </lineage>
</organism>
<accession>A0A518B0T3</accession>
<dbReference type="GO" id="GO:0046872">
    <property type="term" value="F:metal ion binding"/>
    <property type="evidence" value="ECO:0007669"/>
    <property type="project" value="UniProtKB-KW"/>
</dbReference>
<evidence type="ECO:0000256" key="4">
    <source>
        <dbReference type="ARBA" id="ARBA00022617"/>
    </source>
</evidence>
<evidence type="ECO:0000256" key="2">
    <source>
        <dbReference type="ARBA" id="ARBA00004856"/>
    </source>
</evidence>
<evidence type="ECO:0000256" key="15">
    <source>
        <dbReference type="SAM" id="SignalP"/>
    </source>
</evidence>
<evidence type="ECO:0000256" key="11">
    <source>
        <dbReference type="ARBA" id="ARBA00058991"/>
    </source>
</evidence>
<evidence type="ECO:0000313" key="18">
    <source>
        <dbReference type="Proteomes" id="UP000317093"/>
    </source>
</evidence>
<protein>
    <recommendedName>
        <fullName evidence="12">Methylamine utilization protein MauG</fullName>
    </recommendedName>
</protein>
<dbReference type="InterPro" id="IPR036909">
    <property type="entry name" value="Cyt_c-like_dom_sf"/>
</dbReference>
<keyword evidence="5 13" id="KW-0479">Metal-binding</keyword>
<keyword evidence="8" id="KW-0249">Electron transport</keyword>
<evidence type="ECO:0000256" key="8">
    <source>
        <dbReference type="ARBA" id="ARBA00022982"/>
    </source>
</evidence>
<keyword evidence="3" id="KW-0813">Transport</keyword>
<dbReference type="AlphaFoldDB" id="A0A518B0T3"/>
<dbReference type="InterPro" id="IPR051395">
    <property type="entry name" value="Cytochrome_c_Peroxidase/MauG"/>
</dbReference>
<keyword evidence="7" id="KW-0574">Periplasm</keyword>
<dbReference type="GO" id="GO:0020037">
    <property type="term" value="F:heme binding"/>
    <property type="evidence" value="ECO:0007669"/>
    <property type="project" value="InterPro"/>
</dbReference>
<feature type="signal peptide" evidence="15">
    <location>
        <begin position="1"/>
        <end position="22"/>
    </location>
</feature>
<dbReference type="SUPFAM" id="SSF46626">
    <property type="entry name" value="Cytochrome c"/>
    <property type="match status" value="2"/>
</dbReference>
<comment type="pathway">
    <text evidence="2">One-carbon metabolism; methylamine degradation.</text>
</comment>
<evidence type="ECO:0000256" key="10">
    <source>
        <dbReference type="ARBA" id="ARBA00023004"/>
    </source>
</evidence>
<evidence type="ECO:0000256" key="1">
    <source>
        <dbReference type="ARBA" id="ARBA00004418"/>
    </source>
</evidence>
<evidence type="ECO:0000256" key="13">
    <source>
        <dbReference type="PROSITE-ProRule" id="PRU00433"/>
    </source>
</evidence>
<evidence type="ECO:0000256" key="14">
    <source>
        <dbReference type="SAM" id="MobiDB-lite"/>
    </source>
</evidence>
<keyword evidence="6 15" id="KW-0732">Signal</keyword>
<evidence type="ECO:0000313" key="17">
    <source>
        <dbReference type="EMBL" id="QDU60570.1"/>
    </source>
</evidence>
<evidence type="ECO:0000256" key="9">
    <source>
        <dbReference type="ARBA" id="ARBA00023002"/>
    </source>
</evidence>
<dbReference type="InterPro" id="IPR009056">
    <property type="entry name" value="Cyt_c-like_dom"/>
</dbReference>
<dbReference type="OrthoDB" id="9772811at2"/>
<keyword evidence="17" id="KW-0575">Peroxidase</keyword>
<proteinExistence type="predicted"/>
<dbReference type="RefSeq" id="WP_145256623.1">
    <property type="nucleotide sequence ID" value="NZ_CP036279.1"/>
</dbReference>
<keyword evidence="9 17" id="KW-0560">Oxidoreductase</keyword>
<name>A0A518B0T3_9BACT</name>
<dbReference type="KEGG" id="knv:Pan216_14160"/>
<evidence type="ECO:0000256" key="12">
    <source>
        <dbReference type="ARBA" id="ARBA00073576"/>
    </source>
</evidence>
<keyword evidence="10 13" id="KW-0408">Iron</keyword>
<dbReference type="Pfam" id="PF03150">
    <property type="entry name" value="CCP_MauG"/>
    <property type="match status" value="1"/>
</dbReference>
<feature type="region of interest" description="Disordered" evidence="14">
    <location>
        <begin position="26"/>
        <end position="48"/>
    </location>
</feature>
<gene>
    <name evidence="17" type="primary">ccp_1</name>
    <name evidence="17" type="ORF">Pan216_14160</name>
</gene>
<dbReference type="GO" id="GO:0042597">
    <property type="term" value="C:periplasmic space"/>
    <property type="evidence" value="ECO:0007669"/>
    <property type="project" value="UniProtKB-SubCell"/>
</dbReference>
<evidence type="ECO:0000256" key="3">
    <source>
        <dbReference type="ARBA" id="ARBA00022448"/>
    </source>
</evidence>
<reference evidence="17 18" key="1">
    <citation type="submission" date="2019-02" db="EMBL/GenBank/DDBJ databases">
        <title>Deep-cultivation of Planctomycetes and their phenomic and genomic characterization uncovers novel biology.</title>
        <authorList>
            <person name="Wiegand S."/>
            <person name="Jogler M."/>
            <person name="Boedeker C."/>
            <person name="Pinto D."/>
            <person name="Vollmers J."/>
            <person name="Rivas-Marin E."/>
            <person name="Kohn T."/>
            <person name="Peeters S.H."/>
            <person name="Heuer A."/>
            <person name="Rast P."/>
            <person name="Oberbeckmann S."/>
            <person name="Bunk B."/>
            <person name="Jeske O."/>
            <person name="Meyerdierks A."/>
            <person name="Storesund J.E."/>
            <person name="Kallscheuer N."/>
            <person name="Luecker S."/>
            <person name="Lage O.M."/>
            <person name="Pohl T."/>
            <person name="Merkel B.J."/>
            <person name="Hornburger P."/>
            <person name="Mueller R.-W."/>
            <person name="Bruemmer F."/>
            <person name="Labrenz M."/>
            <person name="Spormann A.M."/>
            <person name="Op den Camp H."/>
            <person name="Overmann J."/>
            <person name="Amann R."/>
            <person name="Jetten M.S.M."/>
            <person name="Mascher T."/>
            <person name="Medema M.H."/>
            <person name="Devos D.P."/>
            <person name="Kaster A.-K."/>
            <person name="Ovreas L."/>
            <person name="Rohde M."/>
            <person name="Galperin M.Y."/>
            <person name="Jogler C."/>
        </authorList>
    </citation>
    <scope>NUCLEOTIDE SEQUENCE [LARGE SCALE GENOMIC DNA]</scope>
    <source>
        <strain evidence="17 18">Pan216</strain>
    </source>
</reference>